<reference evidence="3 4" key="1">
    <citation type="submission" date="2019-07" db="EMBL/GenBank/DDBJ databases">
        <title>Whole genome shotgun sequence of Nocardia ninae NBRC 108245.</title>
        <authorList>
            <person name="Hosoyama A."/>
            <person name="Uohara A."/>
            <person name="Ohji S."/>
            <person name="Ichikawa N."/>
        </authorList>
    </citation>
    <scope>NUCLEOTIDE SEQUENCE [LARGE SCALE GENOMIC DNA]</scope>
    <source>
        <strain evidence="3 4">NBRC 108245</strain>
    </source>
</reference>
<feature type="domain" description="Alpha/beta hydrolase fold-3" evidence="2">
    <location>
        <begin position="88"/>
        <end position="289"/>
    </location>
</feature>
<name>A0A511M826_9NOCA</name>
<sequence>MTQSVEVSPEAQRFAEETWKSGIKQMVVTVDAAEATVELTRKYPMPKEPPADFLAKFAVETELATDPHGNEWVIYTATERDRAPERTVVYTHGGGFVLRMSEASWDLCAELITETAARLIIPLYPLAPEGTGEVVPDMLADLVAKVIADEGPGQVSLVGNSVGGTITLAAAQILRDRGVPNPHVTVLIVPVLDNRYQEPEMAELDELDPFLSPAGCRYFGSLYCGDLPATDPRVSPILGNNDHLGRLLVLSGTYDILNCQARNYAAMAPTFTGTRLDYHEAPQMIHIWATSPTPEGAAARETIYRAIRT</sequence>
<dbReference type="GO" id="GO:0016787">
    <property type="term" value="F:hydrolase activity"/>
    <property type="evidence" value="ECO:0007669"/>
    <property type="project" value="UniProtKB-KW"/>
</dbReference>
<dbReference type="Gene3D" id="3.40.50.1820">
    <property type="entry name" value="alpha/beta hydrolase"/>
    <property type="match status" value="1"/>
</dbReference>
<dbReference type="Pfam" id="PF07859">
    <property type="entry name" value="Abhydrolase_3"/>
    <property type="match status" value="1"/>
</dbReference>
<dbReference type="InterPro" id="IPR029058">
    <property type="entry name" value="AB_hydrolase_fold"/>
</dbReference>
<comment type="caution">
    <text evidence="3">The sequence shown here is derived from an EMBL/GenBank/DDBJ whole genome shotgun (WGS) entry which is preliminary data.</text>
</comment>
<evidence type="ECO:0000259" key="2">
    <source>
        <dbReference type="Pfam" id="PF07859"/>
    </source>
</evidence>
<dbReference type="EMBL" id="BJXA01000003">
    <property type="protein sequence ID" value="GEM36347.1"/>
    <property type="molecule type" value="Genomic_DNA"/>
</dbReference>
<accession>A0A511M826</accession>
<keyword evidence="1" id="KW-0378">Hydrolase</keyword>
<dbReference type="InterPro" id="IPR050300">
    <property type="entry name" value="GDXG_lipolytic_enzyme"/>
</dbReference>
<dbReference type="PANTHER" id="PTHR48081">
    <property type="entry name" value="AB HYDROLASE SUPERFAMILY PROTEIN C4A8.06C"/>
    <property type="match status" value="1"/>
</dbReference>
<proteinExistence type="predicted"/>
<dbReference type="PANTHER" id="PTHR48081:SF8">
    <property type="entry name" value="ALPHA_BETA HYDROLASE FOLD-3 DOMAIN-CONTAINING PROTEIN-RELATED"/>
    <property type="match status" value="1"/>
</dbReference>
<dbReference type="RefSeq" id="WP_186818255.1">
    <property type="nucleotide sequence ID" value="NZ_BJXA01000003.1"/>
</dbReference>
<keyword evidence="4" id="KW-1185">Reference proteome</keyword>
<evidence type="ECO:0000313" key="4">
    <source>
        <dbReference type="Proteomes" id="UP000321424"/>
    </source>
</evidence>
<dbReference type="SUPFAM" id="SSF53474">
    <property type="entry name" value="alpha/beta-Hydrolases"/>
    <property type="match status" value="1"/>
</dbReference>
<protein>
    <submittedName>
        <fullName evidence="3">Esterase</fullName>
    </submittedName>
</protein>
<organism evidence="3 4">
    <name type="scientific">Nocardia ninae NBRC 108245</name>
    <dbReference type="NCBI Taxonomy" id="1210091"/>
    <lineage>
        <taxon>Bacteria</taxon>
        <taxon>Bacillati</taxon>
        <taxon>Actinomycetota</taxon>
        <taxon>Actinomycetes</taxon>
        <taxon>Mycobacteriales</taxon>
        <taxon>Nocardiaceae</taxon>
        <taxon>Nocardia</taxon>
    </lineage>
</organism>
<gene>
    <name evidence="3" type="ORF">NN4_08660</name>
</gene>
<dbReference type="Proteomes" id="UP000321424">
    <property type="component" value="Unassembled WGS sequence"/>
</dbReference>
<dbReference type="InterPro" id="IPR013094">
    <property type="entry name" value="AB_hydrolase_3"/>
</dbReference>
<dbReference type="AlphaFoldDB" id="A0A511M826"/>
<evidence type="ECO:0000313" key="3">
    <source>
        <dbReference type="EMBL" id="GEM36347.1"/>
    </source>
</evidence>
<evidence type="ECO:0000256" key="1">
    <source>
        <dbReference type="ARBA" id="ARBA00022801"/>
    </source>
</evidence>